<keyword evidence="2" id="KW-1185">Reference proteome</keyword>
<protein>
    <submittedName>
        <fullName evidence="1">Uncharacterized protein</fullName>
    </submittedName>
</protein>
<proteinExistence type="predicted"/>
<gene>
    <name evidence="1" type="ORF">ACJ8NA_07645</name>
</gene>
<organism evidence="1 2">
    <name type="scientific">Pseudomonas azerbaijanorientalis</name>
    <dbReference type="NCBI Taxonomy" id="2842350"/>
    <lineage>
        <taxon>Bacteria</taxon>
        <taxon>Pseudomonadati</taxon>
        <taxon>Pseudomonadota</taxon>
        <taxon>Gammaproteobacteria</taxon>
        <taxon>Pseudomonadales</taxon>
        <taxon>Pseudomonadaceae</taxon>
        <taxon>Pseudomonas</taxon>
    </lineage>
</organism>
<dbReference type="Proteomes" id="UP001628646">
    <property type="component" value="Unassembled WGS sequence"/>
</dbReference>
<evidence type="ECO:0000313" key="1">
    <source>
        <dbReference type="EMBL" id="MFL8998530.1"/>
    </source>
</evidence>
<accession>A0ABW8W0W7</accession>
<dbReference type="EMBL" id="JBJNUY010000002">
    <property type="protein sequence ID" value="MFL8998530.1"/>
    <property type="molecule type" value="Genomic_DNA"/>
</dbReference>
<sequence length="119" mass="12902">MGVFSDAQAQLSELLGVAQPLDSGNGVRFRTGSTGFATLYSRNLASGNLAEIAFEVKNLAAKAEQSENSMASLVERLRLETGQPVNIDPQHKWPRVGLSKKEHVDIVISAISSILHKER</sequence>
<name>A0ABW8W0W7_9PSED</name>
<comment type="caution">
    <text evidence="1">The sequence shown here is derived from an EMBL/GenBank/DDBJ whole genome shotgun (WGS) entry which is preliminary data.</text>
</comment>
<evidence type="ECO:0000313" key="2">
    <source>
        <dbReference type="Proteomes" id="UP001628646"/>
    </source>
</evidence>
<dbReference type="RefSeq" id="WP_102675196.1">
    <property type="nucleotide sequence ID" value="NZ_JBJNUX010000013.1"/>
</dbReference>
<reference evidence="1 2" key="1">
    <citation type="submission" date="2024-12" db="EMBL/GenBank/DDBJ databases">
        <title>Pseudomonas species isolated from Lotus nodules promote plant growth.</title>
        <authorList>
            <person name="Yu Y.-H."/>
            <person name="Kurtenbach J."/>
            <person name="Crosbie D."/>
            <person name="Brachmann A."/>
            <person name="Marin M."/>
        </authorList>
    </citation>
    <scope>NUCLEOTIDE SEQUENCE [LARGE SCALE GENOMIC DNA]</scope>
    <source>
        <strain evidence="1 2">PLb11B</strain>
    </source>
</reference>